<dbReference type="KEGG" id="mbd:MEBOL_001896"/>
<keyword evidence="1" id="KW-0472">Membrane</keyword>
<keyword evidence="1" id="KW-0812">Transmembrane</keyword>
<evidence type="ECO:0008006" key="4">
    <source>
        <dbReference type="Google" id="ProtNLM"/>
    </source>
</evidence>
<dbReference type="RefSeq" id="WP_095977128.1">
    <property type="nucleotide sequence ID" value="NZ_CP022163.1"/>
</dbReference>
<feature type="transmembrane region" description="Helical" evidence="1">
    <location>
        <begin position="12"/>
        <end position="30"/>
    </location>
</feature>
<dbReference type="Pfam" id="PF10066">
    <property type="entry name" value="DUF2304"/>
    <property type="match status" value="1"/>
</dbReference>
<feature type="transmembrane region" description="Helical" evidence="1">
    <location>
        <begin position="72"/>
        <end position="95"/>
    </location>
</feature>
<proteinExistence type="predicted"/>
<keyword evidence="1" id="KW-1133">Transmembrane helix</keyword>
<dbReference type="EMBL" id="CP022163">
    <property type="protein sequence ID" value="ATB28449.1"/>
    <property type="molecule type" value="Genomic_DNA"/>
</dbReference>
<protein>
    <recommendedName>
        <fullName evidence="4">DUF2304 domain-containing protein</fullName>
    </recommendedName>
</protein>
<dbReference type="InterPro" id="IPR019277">
    <property type="entry name" value="DUF2304"/>
</dbReference>
<dbReference type="Proteomes" id="UP000217289">
    <property type="component" value="Chromosome"/>
</dbReference>
<accession>A0A250I9A4</accession>
<sequence length="132" mass="14791">MIGEHLLPLRLQLFGGALLLAFVIWVLRLIRHHQLSLRDSLSWLLSTLLALVCVIFPQSLRWLADLLQVEVAANALFALAFLYVLFNLLSVTIALSSGAIRVRRLSQECAMLRAEIESLRKSVGVARREEGS</sequence>
<name>A0A250I9A4_9BACT</name>
<gene>
    <name evidence="2" type="ORF">MEBOL_001896</name>
</gene>
<organism evidence="2 3">
    <name type="scientific">Melittangium boletus DSM 14713</name>
    <dbReference type="NCBI Taxonomy" id="1294270"/>
    <lineage>
        <taxon>Bacteria</taxon>
        <taxon>Pseudomonadati</taxon>
        <taxon>Myxococcota</taxon>
        <taxon>Myxococcia</taxon>
        <taxon>Myxococcales</taxon>
        <taxon>Cystobacterineae</taxon>
        <taxon>Archangiaceae</taxon>
        <taxon>Melittangium</taxon>
    </lineage>
</organism>
<evidence type="ECO:0000256" key="1">
    <source>
        <dbReference type="SAM" id="Phobius"/>
    </source>
</evidence>
<keyword evidence="3" id="KW-1185">Reference proteome</keyword>
<evidence type="ECO:0000313" key="3">
    <source>
        <dbReference type="Proteomes" id="UP000217289"/>
    </source>
</evidence>
<evidence type="ECO:0000313" key="2">
    <source>
        <dbReference type="EMBL" id="ATB28449.1"/>
    </source>
</evidence>
<dbReference type="AlphaFoldDB" id="A0A250I9A4"/>
<reference evidence="2 3" key="1">
    <citation type="submission" date="2017-06" db="EMBL/GenBank/DDBJ databases">
        <authorList>
            <person name="Kim H.J."/>
            <person name="Triplett B.A."/>
        </authorList>
    </citation>
    <scope>NUCLEOTIDE SEQUENCE [LARGE SCALE GENOMIC DNA]</scope>
    <source>
        <strain evidence="2 3">DSM 14713</strain>
    </source>
</reference>
<feature type="transmembrane region" description="Helical" evidence="1">
    <location>
        <begin position="42"/>
        <end position="60"/>
    </location>
</feature>